<dbReference type="Gene3D" id="3.30.1330.30">
    <property type="match status" value="1"/>
</dbReference>
<protein>
    <submittedName>
        <fullName evidence="2">Ribosomal L7Ae/L30e/S12e/Gadd45 family protein</fullName>
    </submittedName>
</protein>
<dbReference type="EMBL" id="JACOQI010000002">
    <property type="protein sequence ID" value="MBC5769549.1"/>
    <property type="molecule type" value="Genomic_DNA"/>
</dbReference>
<feature type="domain" description="Ribosomal protein eL8/eL30/eS12/Gadd45" evidence="1">
    <location>
        <begin position="9"/>
        <end position="77"/>
    </location>
</feature>
<dbReference type="Proteomes" id="UP000620327">
    <property type="component" value="Unassembled WGS sequence"/>
</dbReference>
<keyword evidence="3" id="KW-1185">Reference proteome</keyword>
<dbReference type="InterPro" id="IPR004038">
    <property type="entry name" value="Ribosomal_eL8/eL30/eS12/Gad45"/>
</dbReference>
<dbReference type="SUPFAM" id="SSF55315">
    <property type="entry name" value="L30e-like"/>
    <property type="match status" value="1"/>
</dbReference>
<evidence type="ECO:0000259" key="1">
    <source>
        <dbReference type="Pfam" id="PF01248"/>
    </source>
</evidence>
<evidence type="ECO:0000313" key="2">
    <source>
        <dbReference type="EMBL" id="MBC5769549.1"/>
    </source>
</evidence>
<dbReference type="RefSeq" id="WP_187013893.1">
    <property type="nucleotide sequence ID" value="NZ_JACOQI010000002.1"/>
</dbReference>
<proteinExistence type="predicted"/>
<sequence>MLTELASREKVIGVKQSARAIRDGRAQRVFLACDADELVLEPIRSACGSLPVEEGYTMAQLGRACGIAVGAAVVTVLN</sequence>
<name>A0A923S6C7_9FIRM</name>
<gene>
    <name evidence="2" type="ORF">H8Z83_04330</name>
</gene>
<evidence type="ECO:0000313" key="3">
    <source>
        <dbReference type="Proteomes" id="UP000620327"/>
    </source>
</evidence>
<dbReference type="Pfam" id="PF01248">
    <property type="entry name" value="Ribosomal_L7Ae"/>
    <property type="match status" value="1"/>
</dbReference>
<dbReference type="InterPro" id="IPR029064">
    <property type="entry name" value="Ribosomal_eL30-like_sf"/>
</dbReference>
<reference evidence="2" key="1">
    <citation type="submission" date="2020-08" db="EMBL/GenBank/DDBJ databases">
        <title>Genome public.</title>
        <authorList>
            <person name="Liu C."/>
            <person name="Sun Q."/>
        </authorList>
    </citation>
    <scope>NUCLEOTIDE SEQUENCE</scope>
    <source>
        <strain evidence="2">BX15</strain>
    </source>
</reference>
<dbReference type="AlphaFoldDB" id="A0A923S6C7"/>
<organism evidence="2 3">
    <name type="scientific">Dysosmobacter segnis</name>
    <dbReference type="NCBI Taxonomy" id="2763042"/>
    <lineage>
        <taxon>Bacteria</taxon>
        <taxon>Bacillati</taxon>
        <taxon>Bacillota</taxon>
        <taxon>Clostridia</taxon>
        <taxon>Eubacteriales</taxon>
        <taxon>Oscillospiraceae</taxon>
        <taxon>Dysosmobacter</taxon>
    </lineage>
</organism>
<accession>A0A923S6C7</accession>
<comment type="caution">
    <text evidence="2">The sequence shown here is derived from an EMBL/GenBank/DDBJ whole genome shotgun (WGS) entry which is preliminary data.</text>
</comment>